<gene>
    <name evidence="1" type="ORF">ARMGADRAFT_140972</name>
</gene>
<dbReference type="AlphaFoldDB" id="A0A2H3DCE0"/>
<reference evidence="2" key="1">
    <citation type="journal article" date="2017" name="Nat. Ecol. Evol.">
        <title>Genome expansion and lineage-specific genetic innovations in the forest pathogenic fungi Armillaria.</title>
        <authorList>
            <person name="Sipos G."/>
            <person name="Prasanna A.N."/>
            <person name="Walter M.C."/>
            <person name="O'Connor E."/>
            <person name="Balint B."/>
            <person name="Krizsan K."/>
            <person name="Kiss B."/>
            <person name="Hess J."/>
            <person name="Varga T."/>
            <person name="Slot J."/>
            <person name="Riley R."/>
            <person name="Boka B."/>
            <person name="Rigling D."/>
            <person name="Barry K."/>
            <person name="Lee J."/>
            <person name="Mihaltcheva S."/>
            <person name="LaButti K."/>
            <person name="Lipzen A."/>
            <person name="Waldron R."/>
            <person name="Moloney N.M."/>
            <person name="Sperisen C."/>
            <person name="Kredics L."/>
            <person name="Vagvoelgyi C."/>
            <person name="Patrignani A."/>
            <person name="Fitzpatrick D."/>
            <person name="Nagy I."/>
            <person name="Doyle S."/>
            <person name="Anderson J.B."/>
            <person name="Grigoriev I.V."/>
            <person name="Gueldener U."/>
            <person name="Muensterkoetter M."/>
            <person name="Nagy L.G."/>
        </authorList>
    </citation>
    <scope>NUCLEOTIDE SEQUENCE [LARGE SCALE GENOMIC DNA]</scope>
    <source>
        <strain evidence="2">Ar21-2</strain>
    </source>
</reference>
<dbReference type="STRING" id="47427.A0A2H3DCE0"/>
<name>A0A2H3DCE0_ARMGA</name>
<protein>
    <submittedName>
        <fullName evidence="1">Uncharacterized protein</fullName>
    </submittedName>
</protein>
<evidence type="ECO:0000313" key="1">
    <source>
        <dbReference type="EMBL" id="PBK92899.1"/>
    </source>
</evidence>
<keyword evidence="2" id="KW-1185">Reference proteome</keyword>
<sequence>MPERLPLELLKCTVSSPHLPESHRLIQSSDTQSTSLSRELDGLEHSWGLKRGDINAYFDTDDNALRCMLFGGNHPDQF</sequence>
<dbReference type="InParanoid" id="A0A2H3DCE0"/>
<accession>A0A2H3DCE0</accession>
<proteinExistence type="predicted"/>
<evidence type="ECO:0000313" key="2">
    <source>
        <dbReference type="Proteomes" id="UP000217790"/>
    </source>
</evidence>
<dbReference type="Proteomes" id="UP000217790">
    <property type="component" value="Unassembled WGS sequence"/>
</dbReference>
<organism evidence="1 2">
    <name type="scientific">Armillaria gallica</name>
    <name type="common">Bulbous honey fungus</name>
    <name type="synonym">Armillaria bulbosa</name>
    <dbReference type="NCBI Taxonomy" id="47427"/>
    <lineage>
        <taxon>Eukaryota</taxon>
        <taxon>Fungi</taxon>
        <taxon>Dikarya</taxon>
        <taxon>Basidiomycota</taxon>
        <taxon>Agaricomycotina</taxon>
        <taxon>Agaricomycetes</taxon>
        <taxon>Agaricomycetidae</taxon>
        <taxon>Agaricales</taxon>
        <taxon>Marasmiineae</taxon>
        <taxon>Physalacriaceae</taxon>
        <taxon>Armillaria</taxon>
    </lineage>
</organism>
<dbReference type="EMBL" id="KZ293657">
    <property type="protein sequence ID" value="PBK92899.1"/>
    <property type="molecule type" value="Genomic_DNA"/>
</dbReference>